<feature type="transmembrane region" description="Helical" evidence="7">
    <location>
        <begin position="407"/>
        <end position="430"/>
    </location>
</feature>
<evidence type="ECO:0000256" key="2">
    <source>
        <dbReference type="ARBA" id="ARBA00022448"/>
    </source>
</evidence>
<dbReference type="Gene3D" id="1.20.1720.10">
    <property type="entry name" value="Multidrug resistance protein D"/>
    <property type="match status" value="1"/>
</dbReference>
<dbReference type="InterPro" id="IPR036259">
    <property type="entry name" value="MFS_trans_sf"/>
</dbReference>
<dbReference type="InterPro" id="IPR011701">
    <property type="entry name" value="MFS"/>
</dbReference>
<keyword evidence="4 7" id="KW-0812">Transmembrane</keyword>
<dbReference type="PRINTS" id="PR01036">
    <property type="entry name" value="TCRTETB"/>
</dbReference>
<dbReference type="Gene3D" id="1.20.1250.20">
    <property type="entry name" value="MFS general substrate transporter like domains"/>
    <property type="match status" value="1"/>
</dbReference>
<feature type="domain" description="Major facilitator superfamily (MFS) profile" evidence="8">
    <location>
        <begin position="17"/>
        <end position="466"/>
    </location>
</feature>
<dbReference type="CDD" id="cd17503">
    <property type="entry name" value="MFS_LmrB_MDR_like"/>
    <property type="match status" value="1"/>
</dbReference>
<keyword evidence="6 7" id="KW-0472">Membrane</keyword>
<feature type="transmembrane region" description="Helical" evidence="7">
    <location>
        <begin position="360"/>
        <end position="386"/>
    </location>
</feature>
<feature type="transmembrane region" description="Helical" evidence="7">
    <location>
        <begin position="233"/>
        <end position="250"/>
    </location>
</feature>
<dbReference type="AlphaFoldDB" id="A0A2V3W197"/>
<evidence type="ECO:0000256" key="3">
    <source>
        <dbReference type="ARBA" id="ARBA00022475"/>
    </source>
</evidence>
<organism evidence="9 10">
    <name type="scientific">Pseudogracilibacillus auburnensis</name>
    <dbReference type="NCBI Taxonomy" id="1494959"/>
    <lineage>
        <taxon>Bacteria</taxon>
        <taxon>Bacillati</taxon>
        <taxon>Bacillota</taxon>
        <taxon>Bacilli</taxon>
        <taxon>Bacillales</taxon>
        <taxon>Bacillaceae</taxon>
        <taxon>Pseudogracilibacillus</taxon>
    </lineage>
</organism>
<feature type="transmembrane region" description="Helical" evidence="7">
    <location>
        <begin position="307"/>
        <end position="328"/>
    </location>
</feature>
<keyword evidence="5 7" id="KW-1133">Transmembrane helix</keyword>
<dbReference type="GO" id="GO:0022857">
    <property type="term" value="F:transmembrane transporter activity"/>
    <property type="evidence" value="ECO:0007669"/>
    <property type="project" value="InterPro"/>
</dbReference>
<feature type="transmembrane region" description="Helical" evidence="7">
    <location>
        <begin position="442"/>
        <end position="461"/>
    </location>
</feature>
<keyword evidence="10" id="KW-1185">Reference proteome</keyword>
<evidence type="ECO:0000313" key="9">
    <source>
        <dbReference type="EMBL" id="PXW86954.1"/>
    </source>
</evidence>
<proteinExistence type="predicted"/>
<feature type="transmembrane region" description="Helical" evidence="7">
    <location>
        <begin position="112"/>
        <end position="133"/>
    </location>
</feature>
<dbReference type="Pfam" id="PF07690">
    <property type="entry name" value="MFS_1"/>
    <property type="match status" value="1"/>
</dbReference>
<dbReference type="InterPro" id="IPR020846">
    <property type="entry name" value="MFS_dom"/>
</dbReference>
<dbReference type="RefSeq" id="WP_110395199.1">
    <property type="nucleotide sequence ID" value="NZ_JADIJL010000041.1"/>
</dbReference>
<dbReference type="PANTHER" id="PTHR42718">
    <property type="entry name" value="MAJOR FACILITATOR SUPERFAMILY MULTIDRUG TRANSPORTER MFSC"/>
    <property type="match status" value="1"/>
</dbReference>
<dbReference type="InterPro" id="IPR004638">
    <property type="entry name" value="EmrB-like"/>
</dbReference>
<feature type="transmembrane region" description="Helical" evidence="7">
    <location>
        <begin position="140"/>
        <end position="159"/>
    </location>
</feature>
<dbReference type="PROSITE" id="PS50850">
    <property type="entry name" value="MFS"/>
    <property type="match status" value="1"/>
</dbReference>
<evidence type="ECO:0000256" key="1">
    <source>
        <dbReference type="ARBA" id="ARBA00004651"/>
    </source>
</evidence>
<keyword evidence="2" id="KW-0813">Transport</keyword>
<feature type="transmembrane region" description="Helical" evidence="7">
    <location>
        <begin position="270"/>
        <end position="295"/>
    </location>
</feature>
<evidence type="ECO:0000256" key="6">
    <source>
        <dbReference type="ARBA" id="ARBA00023136"/>
    </source>
</evidence>
<evidence type="ECO:0000313" key="10">
    <source>
        <dbReference type="Proteomes" id="UP000247978"/>
    </source>
</evidence>
<feature type="transmembrane region" description="Helical" evidence="7">
    <location>
        <begin position="83"/>
        <end position="106"/>
    </location>
</feature>
<dbReference type="NCBIfam" id="TIGR00711">
    <property type="entry name" value="efflux_EmrB"/>
    <property type="match status" value="1"/>
</dbReference>
<keyword evidence="3" id="KW-1003">Cell membrane</keyword>
<sequence length="477" mass="52401">MAKFTTKNEEQFNKKSIVAILLAGTFLAILNQTLLITATPHIMIEFNLSENSGQWVTTIFMLVNGIMIPITAFLMETFTSRRLFFVSMAIFIIGTIVCAVCLNFPMLMVGRIVQAVGAGIMMPLMMTIFMLIFAVEKRGFAMGMAGLVISFAPALGPSLSGWLIEILPWRSLFYIIIPLSLIDLILAFFFMRNIITRTFPKVDYLSIILSMFGFGGLLYGFSSVGNYGWSNPAVIMSLIIGSITLTIFIFRQFSLKEPVLEFRVFTYKVYTLTTVIGMVGFMMLIAAETILPIYMQLMAGFTAFESGLMILPGALIMGILSPFIGKIFDAIGARWLLIIGLSIMTVTTLFFTNLSSSTSLIYLATVFAIRMVGISMVMMPSTTAGLNVLPTRLIPHGTAMTNTMRQVAASIGTATLVTIMSVTALAPNHATDTEALIHGVNIAFYVATAITFIALILSFYVKDRNVRANEKKSASQM</sequence>
<dbReference type="OrthoDB" id="9816041at2"/>
<protein>
    <submittedName>
        <fullName evidence="9">EmrB/QacA subfamily drug resistance transporter</fullName>
    </submittedName>
</protein>
<dbReference type="SUPFAM" id="SSF103473">
    <property type="entry name" value="MFS general substrate transporter"/>
    <property type="match status" value="1"/>
</dbReference>
<reference evidence="9 10" key="1">
    <citation type="submission" date="2018-05" db="EMBL/GenBank/DDBJ databases">
        <title>Genomic Encyclopedia of Type Strains, Phase IV (KMG-IV): sequencing the most valuable type-strain genomes for metagenomic binning, comparative biology and taxonomic classification.</title>
        <authorList>
            <person name="Goeker M."/>
        </authorList>
    </citation>
    <scope>NUCLEOTIDE SEQUENCE [LARGE SCALE GENOMIC DNA]</scope>
    <source>
        <strain evidence="9 10">DSM 28556</strain>
    </source>
</reference>
<evidence type="ECO:0000256" key="7">
    <source>
        <dbReference type="SAM" id="Phobius"/>
    </source>
</evidence>
<name>A0A2V3W197_9BACI</name>
<feature type="transmembrane region" description="Helical" evidence="7">
    <location>
        <begin position="335"/>
        <end position="354"/>
    </location>
</feature>
<dbReference type="PANTHER" id="PTHR42718:SF24">
    <property type="entry name" value="MAJOR FACILITATOR SUPERFAMILY (MFS) PROFILE DOMAIN-CONTAINING PROTEIN"/>
    <property type="match status" value="1"/>
</dbReference>
<evidence type="ECO:0000256" key="4">
    <source>
        <dbReference type="ARBA" id="ARBA00022692"/>
    </source>
</evidence>
<feature type="transmembrane region" description="Helical" evidence="7">
    <location>
        <begin position="171"/>
        <end position="190"/>
    </location>
</feature>
<comment type="subcellular location">
    <subcellularLocation>
        <location evidence="1">Cell membrane</location>
        <topology evidence="1">Multi-pass membrane protein</topology>
    </subcellularLocation>
</comment>
<dbReference type="Proteomes" id="UP000247978">
    <property type="component" value="Unassembled WGS sequence"/>
</dbReference>
<feature type="transmembrane region" description="Helical" evidence="7">
    <location>
        <begin position="55"/>
        <end position="74"/>
    </location>
</feature>
<accession>A0A2V3W197</accession>
<gene>
    <name evidence="9" type="ORF">DFR56_10620</name>
</gene>
<evidence type="ECO:0000256" key="5">
    <source>
        <dbReference type="ARBA" id="ARBA00022989"/>
    </source>
</evidence>
<evidence type="ECO:0000259" key="8">
    <source>
        <dbReference type="PROSITE" id="PS50850"/>
    </source>
</evidence>
<dbReference type="GO" id="GO:0005886">
    <property type="term" value="C:plasma membrane"/>
    <property type="evidence" value="ECO:0007669"/>
    <property type="project" value="UniProtKB-SubCell"/>
</dbReference>
<dbReference type="EMBL" id="QJJQ01000006">
    <property type="protein sequence ID" value="PXW86954.1"/>
    <property type="molecule type" value="Genomic_DNA"/>
</dbReference>
<comment type="caution">
    <text evidence="9">The sequence shown here is derived from an EMBL/GenBank/DDBJ whole genome shotgun (WGS) entry which is preliminary data.</text>
</comment>
<feature type="transmembrane region" description="Helical" evidence="7">
    <location>
        <begin position="202"/>
        <end position="221"/>
    </location>
</feature>
<feature type="transmembrane region" description="Helical" evidence="7">
    <location>
        <begin position="20"/>
        <end position="43"/>
    </location>
</feature>